<name>A0ABT2M4B8_9FIRM</name>
<dbReference type="RefSeq" id="WP_158574501.1">
    <property type="nucleotide sequence ID" value="NZ_JAODBU010000016.1"/>
</dbReference>
<gene>
    <name evidence="1" type="ORF">N5B56_13225</name>
</gene>
<protein>
    <submittedName>
        <fullName evidence="1">Uncharacterized protein</fullName>
    </submittedName>
</protein>
<dbReference type="EMBL" id="JAODBU010000016">
    <property type="protein sequence ID" value="MCT7400023.1"/>
    <property type="molecule type" value="Genomic_DNA"/>
</dbReference>
<accession>A0ABT2M4B8</accession>
<evidence type="ECO:0000313" key="1">
    <source>
        <dbReference type="EMBL" id="MCT7400023.1"/>
    </source>
</evidence>
<keyword evidence="2" id="KW-1185">Reference proteome</keyword>
<reference evidence="1" key="1">
    <citation type="submission" date="2022-09" db="EMBL/GenBank/DDBJ databases">
        <title>Eubacterium sp. LFL-14 isolated from human feces.</title>
        <authorList>
            <person name="Liu F."/>
        </authorList>
    </citation>
    <scope>NUCLEOTIDE SEQUENCE</scope>
    <source>
        <strain evidence="1">LFL-14</strain>
    </source>
</reference>
<proteinExistence type="predicted"/>
<organism evidence="1 2">
    <name type="scientific">Eubacterium album</name>
    <dbReference type="NCBI Taxonomy" id="2978477"/>
    <lineage>
        <taxon>Bacteria</taxon>
        <taxon>Bacillati</taxon>
        <taxon>Bacillota</taxon>
        <taxon>Clostridia</taxon>
        <taxon>Eubacteriales</taxon>
        <taxon>Eubacteriaceae</taxon>
        <taxon>Eubacterium</taxon>
    </lineage>
</organism>
<comment type="caution">
    <text evidence="1">The sequence shown here is derived from an EMBL/GenBank/DDBJ whole genome shotgun (WGS) entry which is preliminary data.</text>
</comment>
<evidence type="ECO:0000313" key="2">
    <source>
        <dbReference type="Proteomes" id="UP001431199"/>
    </source>
</evidence>
<sequence>MEEIVEGWKDILALAYIGTYQKLDTNQWFITGGGLESNERLSQCCI</sequence>
<dbReference type="Proteomes" id="UP001431199">
    <property type="component" value="Unassembled WGS sequence"/>
</dbReference>